<accession>A0A109B9X9</accession>
<gene>
    <name evidence="1" type="ORF">APY04_3364</name>
</gene>
<comment type="caution">
    <text evidence="1">The sequence shown here is derived from an EMBL/GenBank/DDBJ whole genome shotgun (WGS) entry which is preliminary data.</text>
</comment>
<evidence type="ECO:0000313" key="2">
    <source>
        <dbReference type="Proteomes" id="UP000059074"/>
    </source>
</evidence>
<evidence type="ECO:0000313" key="1">
    <source>
        <dbReference type="EMBL" id="KWT64352.1"/>
    </source>
</evidence>
<reference evidence="1 2" key="1">
    <citation type="submission" date="2015-10" db="EMBL/GenBank/DDBJ databases">
        <title>Transcriptomic analysis of a linuron degrading triple-species bacterial consortium.</title>
        <authorList>
            <person name="Albers P."/>
        </authorList>
    </citation>
    <scope>NUCLEOTIDE SEQUENCE [LARGE SCALE GENOMIC DNA]</scope>
    <source>
        <strain evidence="1 2">WDL6</strain>
    </source>
</reference>
<dbReference type="STRING" id="121290.APY04_3364"/>
<dbReference type="AlphaFoldDB" id="A0A109B9X9"/>
<dbReference type="PATRIC" id="fig|121290.4.peg.797"/>
<name>A0A109B9X9_HYPSL</name>
<sequence length="57" mass="6283">MEIRRSDRIESHAAEILGLIASKVDIILYQNTSAGVSKPRHHLGRVVVCNDAGELSR</sequence>
<organism evidence="1 2">
    <name type="scientific">Hyphomicrobium sulfonivorans</name>
    <dbReference type="NCBI Taxonomy" id="121290"/>
    <lineage>
        <taxon>Bacteria</taxon>
        <taxon>Pseudomonadati</taxon>
        <taxon>Pseudomonadota</taxon>
        <taxon>Alphaproteobacteria</taxon>
        <taxon>Hyphomicrobiales</taxon>
        <taxon>Hyphomicrobiaceae</taxon>
        <taxon>Hyphomicrobium</taxon>
    </lineage>
</organism>
<dbReference type="Proteomes" id="UP000059074">
    <property type="component" value="Unassembled WGS sequence"/>
</dbReference>
<dbReference type="EMBL" id="LMTR01000093">
    <property type="protein sequence ID" value="KWT64352.1"/>
    <property type="molecule type" value="Genomic_DNA"/>
</dbReference>
<keyword evidence="2" id="KW-1185">Reference proteome</keyword>
<protein>
    <submittedName>
        <fullName evidence="1">Uncharacterized protein</fullName>
    </submittedName>
</protein>
<proteinExistence type="predicted"/>